<organism evidence="11 12">
    <name type="scientific">Porites lobata</name>
    <dbReference type="NCBI Taxonomy" id="104759"/>
    <lineage>
        <taxon>Eukaryota</taxon>
        <taxon>Metazoa</taxon>
        <taxon>Cnidaria</taxon>
        <taxon>Anthozoa</taxon>
        <taxon>Hexacorallia</taxon>
        <taxon>Scleractinia</taxon>
        <taxon>Fungiina</taxon>
        <taxon>Poritidae</taxon>
        <taxon>Porites</taxon>
    </lineage>
</organism>
<keyword evidence="8" id="KW-1133">Transmembrane helix</keyword>
<feature type="compositionally biased region" description="Polar residues" evidence="7">
    <location>
        <begin position="101"/>
        <end position="111"/>
    </location>
</feature>
<dbReference type="CDD" id="cd08662">
    <property type="entry name" value="M13"/>
    <property type="match status" value="1"/>
</dbReference>
<keyword evidence="8" id="KW-0472">Membrane</keyword>
<sequence>MESNVKTICLALNSNYLRELPKEVQMGTHKNRNCAGIELCNAQSTQSLGVYSTQGKITFRKGRKRLEICLLVLCGILLLICVVLAILFAMELAKHSEGKTKSPTHSTNGRPTSVPEPTSRALEPTVCNTAACLEIAARFARNMNESVDPCEDFFHFACDGWIRDNPIPPSENEFITFIKKIQANNVKLRNLLEDATGNYSDPIMKAKRFYRSCMNEEEVERSTKKQMQELITSLGSWALDNDTWNGTKWNWKAALVTIQKTFLHSSPLFTIDVLTDPRQSTKHIVKLNVPELSLIREEYLANSSKVTKKKRAYLEYMTTVGILLGGQKATTEQHMRRILEFEEKLARNMPSKADLYKNTHKSMTMEELQKHAPRFQWLAHLNTLFTEHNVTLNTLENILVPAPDYLRNMSEVVLAANKTTLSDYFIWTVLRRLVPFLSRPFREAETKYKRLTSHIKAESARWLTCITTTNYHRGLTFATGSLYIEKAFDKKMIPLVKEMMDNIREAFREEVSNLTWIDDTTRPKVYEKEEAIVEKIGYPEMCVNKTLLEEYYKGLEVDDKRFLLNEVNVSRWYSSQSLVKLRKPSTRGQWFNGPQSVNAYYQWEKNEINILAGILQPPFYHGRLAPRAANFGGIGIVLAHELTHGFDSVGRQFNKYGEISDPWWSNFTLTGFNDKSQCLVDQYSQYPLDIDGLQMFVDGKLTLSENIADNGALNIAFRAYQNWVSKYGTEELMPGLKRSSEQLFFLSYAQMWCSTFTPTQIFRRAKTDTHALPIYRVNGVLSNMEEFSKAFNCPKESKLNPTKRCRVW</sequence>
<comment type="caution">
    <text evidence="11">The sequence shown here is derived from an EMBL/GenBank/DDBJ whole genome shotgun (WGS) entry which is preliminary data.</text>
</comment>
<name>A0ABN8PPV9_9CNID</name>
<feature type="domain" description="Peptidase M13 C-terminal" evidence="9">
    <location>
        <begin position="598"/>
        <end position="807"/>
    </location>
</feature>
<evidence type="ECO:0000313" key="11">
    <source>
        <dbReference type="EMBL" id="CAH3148371.1"/>
    </source>
</evidence>
<keyword evidence="6" id="KW-0482">Metalloprotease</keyword>
<dbReference type="Pfam" id="PF05649">
    <property type="entry name" value="Peptidase_M13_N"/>
    <property type="match status" value="1"/>
</dbReference>
<dbReference type="InterPro" id="IPR024079">
    <property type="entry name" value="MetalloPept_cat_dom_sf"/>
</dbReference>
<comment type="cofactor">
    <cofactor evidence="1">
        <name>Zn(2+)</name>
        <dbReference type="ChEBI" id="CHEBI:29105"/>
    </cofactor>
</comment>
<dbReference type="InterPro" id="IPR008753">
    <property type="entry name" value="Peptidase_M13_N"/>
</dbReference>
<feature type="domain" description="Peptidase M13 N-terminal" evidence="10">
    <location>
        <begin position="149"/>
        <end position="539"/>
    </location>
</feature>
<dbReference type="InterPro" id="IPR018497">
    <property type="entry name" value="Peptidase_M13_C"/>
</dbReference>
<keyword evidence="2" id="KW-0645">Protease</keyword>
<dbReference type="PRINTS" id="PR00786">
    <property type="entry name" value="NEPRILYSIN"/>
</dbReference>
<dbReference type="Proteomes" id="UP001159405">
    <property type="component" value="Unassembled WGS sequence"/>
</dbReference>
<dbReference type="InterPro" id="IPR042089">
    <property type="entry name" value="Peptidase_M13_dom_2"/>
</dbReference>
<dbReference type="PANTHER" id="PTHR11733">
    <property type="entry name" value="ZINC METALLOPROTEASE FAMILY M13 NEPRILYSIN-RELATED"/>
    <property type="match status" value="1"/>
</dbReference>
<dbReference type="PANTHER" id="PTHR11733:SF240">
    <property type="entry name" value="GH14155P-RELATED"/>
    <property type="match status" value="1"/>
</dbReference>
<keyword evidence="8" id="KW-0812">Transmembrane</keyword>
<evidence type="ECO:0000256" key="4">
    <source>
        <dbReference type="ARBA" id="ARBA00022801"/>
    </source>
</evidence>
<dbReference type="PROSITE" id="PS51885">
    <property type="entry name" value="NEPRILYSIN"/>
    <property type="match status" value="1"/>
</dbReference>
<dbReference type="InterPro" id="IPR000718">
    <property type="entry name" value="Peptidase_M13"/>
</dbReference>
<accession>A0ABN8PPV9</accession>
<evidence type="ECO:0000256" key="2">
    <source>
        <dbReference type="ARBA" id="ARBA00022670"/>
    </source>
</evidence>
<evidence type="ECO:0000259" key="10">
    <source>
        <dbReference type="Pfam" id="PF05649"/>
    </source>
</evidence>
<feature type="transmembrane region" description="Helical" evidence="8">
    <location>
        <begin position="68"/>
        <end position="90"/>
    </location>
</feature>
<feature type="region of interest" description="Disordered" evidence="7">
    <location>
        <begin position="98"/>
        <end position="121"/>
    </location>
</feature>
<proteinExistence type="predicted"/>
<dbReference type="Gene3D" id="3.40.390.10">
    <property type="entry name" value="Collagenase (Catalytic Domain)"/>
    <property type="match status" value="1"/>
</dbReference>
<dbReference type="Pfam" id="PF01431">
    <property type="entry name" value="Peptidase_M13"/>
    <property type="match status" value="1"/>
</dbReference>
<gene>
    <name evidence="11" type="ORF">PLOB_00046576</name>
</gene>
<evidence type="ECO:0000256" key="6">
    <source>
        <dbReference type="ARBA" id="ARBA00023049"/>
    </source>
</evidence>
<evidence type="ECO:0000256" key="1">
    <source>
        <dbReference type="ARBA" id="ARBA00001947"/>
    </source>
</evidence>
<dbReference type="Gene3D" id="1.10.1380.10">
    <property type="entry name" value="Neutral endopeptidase , domain2"/>
    <property type="match status" value="1"/>
</dbReference>
<evidence type="ECO:0000256" key="8">
    <source>
        <dbReference type="SAM" id="Phobius"/>
    </source>
</evidence>
<keyword evidence="4" id="KW-0378">Hydrolase</keyword>
<dbReference type="EMBL" id="CALNXK010000083">
    <property type="protein sequence ID" value="CAH3148371.1"/>
    <property type="molecule type" value="Genomic_DNA"/>
</dbReference>
<evidence type="ECO:0000313" key="12">
    <source>
        <dbReference type="Proteomes" id="UP001159405"/>
    </source>
</evidence>
<keyword evidence="5" id="KW-0862">Zinc</keyword>
<keyword evidence="12" id="KW-1185">Reference proteome</keyword>
<evidence type="ECO:0000256" key="3">
    <source>
        <dbReference type="ARBA" id="ARBA00022723"/>
    </source>
</evidence>
<evidence type="ECO:0000259" key="9">
    <source>
        <dbReference type="Pfam" id="PF01431"/>
    </source>
</evidence>
<evidence type="ECO:0008006" key="13">
    <source>
        <dbReference type="Google" id="ProtNLM"/>
    </source>
</evidence>
<dbReference type="SUPFAM" id="SSF55486">
    <property type="entry name" value="Metalloproteases ('zincins'), catalytic domain"/>
    <property type="match status" value="1"/>
</dbReference>
<evidence type="ECO:0000256" key="7">
    <source>
        <dbReference type="SAM" id="MobiDB-lite"/>
    </source>
</evidence>
<protein>
    <recommendedName>
        <fullName evidence="13">Endothelin-converting enzyme 1</fullName>
    </recommendedName>
</protein>
<evidence type="ECO:0000256" key="5">
    <source>
        <dbReference type="ARBA" id="ARBA00022833"/>
    </source>
</evidence>
<reference evidence="11 12" key="1">
    <citation type="submission" date="2022-05" db="EMBL/GenBank/DDBJ databases">
        <authorList>
            <consortium name="Genoscope - CEA"/>
            <person name="William W."/>
        </authorList>
    </citation>
    <scope>NUCLEOTIDE SEQUENCE [LARGE SCALE GENOMIC DNA]</scope>
</reference>
<keyword evidence="3" id="KW-0479">Metal-binding</keyword>